<feature type="compositionally biased region" description="Basic and acidic residues" evidence="1">
    <location>
        <begin position="32"/>
        <end position="47"/>
    </location>
</feature>
<sequence length="47" mass="5527">MVPDRIRNELPSGAPTQQVIAVLSRQRLRARRGNEERRERKEIDDDV</sequence>
<organism evidence="2 3">
    <name type="scientific">Burkholderia aenigmatica</name>
    <dbReference type="NCBI Taxonomy" id="2015348"/>
    <lineage>
        <taxon>Bacteria</taxon>
        <taxon>Pseudomonadati</taxon>
        <taxon>Pseudomonadota</taxon>
        <taxon>Betaproteobacteria</taxon>
        <taxon>Burkholderiales</taxon>
        <taxon>Burkholderiaceae</taxon>
        <taxon>Burkholderia</taxon>
        <taxon>Burkholderia cepacia complex</taxon>
    </lineage>
</organism>
<evidence type="ECO:0000256" key="1">
    <source>
        <dbReference type="SAM" id="MobiDB-lite"/>
    </source>
</evidence>
<proteinExistence type="predicted"/>
<dbReference type="Proteomes" id="UP000494261">
    <property type="component" value="Unassembled WGS sequence"/>
</dbReference>
<dbReference type="EMBL" id="CABVQC010000053">
    <property type="protein sequence ID" value="VWC26413.1"/>
    <property type="molecule type" value="Genomic_DNA"/>
</dbReference>
<dbReference type="AlphaFoldDB" id="A0A6P2QVW8"/>
<protein>
    <submittedName>
        <fullName evidence="2">Uncharacterized protein</fullName>
    </submittedName>
</protein>
<accession>A0A6P2QVW8</accession>
<gene>
    <name evidence="2" type="ORF">BLA13014_06005</name>
</gene>
<name>A0A6P2QVW8_9BURK</name>
<evidence type="ECO:0000313" key="3">
    <source>
        <dbReference type="Proteomes" id="UP000494261"/>
    </source>
</evidence>
<feature type="region of interest" description="Disordered" evidence="1">
    <location>
        <begin position="1"/>
        <end position="47"/>
    </location>
</feature>
<evidence type="ECO:0000313" key="2">
    <source>
        <dbReference type="EMBL" id="VWC26413.1"/>
    </source>
</evidence>
<reference evidence="2 3" key="1">
    <citation type="submission" date="2019-09" db="EMBL/GenBank/DDBJ databases">
        <authorList>
            <person name="Depoorter E."/>
        </authorList>
    </citation>
    <scope>NUCLEOTIDE SEQUENCE [LARGE SCALE GENOMIC DNA]</scope>
    <source>
        <strain evidence="2">LMG 13014</strain>
    </source>
</reference>